<evidence type="ECO:0000256" key="7">
    <source>
        <dbReference type="ARBA" id="ARBA00023141"/>
    </source>
</evidence>
<feature type="binding site" evidence="9">
    <location>
        <position position="344"/>
    </location>
    <ligand>
        <name>3-phosphoshikimate</name>
        <dbReference type="ChEBI" id="CHEBI:145989"/>
    </ligand>
</feature>
<dbReference type="PANTHER" id="PTHR21090">
    <property type="entry name" value="AROM/DEHYDROQUINATE SYNTHASE"/>
    <property type="match status" value="1"/>
</dbReference>
<comment type="catalytic activity">
    <reaction evidence="8">
        <text>3-phosphoshikimate + phosphoenolpyruvate = 5-O-(1-carboxyvinyl)-3-phosphoshikimate + phosphate</text>
        <dbReference type="Rhea" id="RHEA:21256"/>
        <dbReference type="ChEBI" id="CHEBI:43474"/>
        <dbReference type="ChEBI" id="CHEBI:57701"/>
        <dbReference type="ChEBI" id="CHEBI:58702"/>
        <dbReference type="ChEBI" id="CHEBI:145989"/>
        <dbReference type="EC" id="2.5.1.19"/>
    </reaction>
    <physiologicalReaction direction="left-to-right" evidence="8">
        <dbReference type="Rhea" id="RHEA:21257"/>
    </physiologicalReaction>
</comment>
<evidence type="ECO:0000256" key="3">
    <source>
        <dbReference type="ARBA" id="ARBA00009948"/>
    </source>
</evidence>
<dbReference type="SUPFAM" id="SSF55205">
    <property type="entry name" value="EPT/RTPC-like"/>
    <property type="match status" value="1"/>
</dbReference>
<evidence type="ECO:0000259" key="10">
    <source>
        <dbReference type="Pfam" id="PF00275"/>
    </source>
</evidence>
<name>A0A7X9WGW3_STACP</name>
<dbReference type="HAMAP" id="MF_00210">
    <property type="entry name" value="EPSP_synth"/>
    <property type="match status" value="1"/>
</dbReference>
<feature type="binding site" evidence="9">
    <location>
        <position position="24"/>
    </location>
    <ligand>
        <name>3-phosphoshikimate</name>
        <dbReference type="ChEBI" id="CHEBI:145989"/>
    </ligand>
</feature>
<dbReference type="Proteomes" id="UP000538955">
    <property type="component" value="Unassembled WGS sequence"/>
</dbReference>
<reference evidence="15 16" key="2">
    <citation type="submission" date="2020-04" db="EMBL/GenBank/DDBJ databases">
        <title>The Epidemiology and Molecular Characteristics of Linezolid-Resistant Staphylococcus capitis in Huashan Hospital, Shanghai.</title>
        <authorList>
            <person name="Ding L."/>
            <person name="Li P."/>
            <person name="Yang Y."/>
            <person name="Lin D."/>
            <person name="Xu X."/>
        </authorList>
    </citation>
    <scope>NUCLEOTIDE SEQUENCE [LARGE SCALE GENOMIC DNA]</scope>
    <source>
        <strain evidence="12 16">12-86</strain>
        <strain evidence="11 15">17-84</strain>
    </source>
</reference>
<dbReference type="InterPro" id="IPR023193">
    <property type="entry name" value="EPSP_synthase_CS"/>
</dbReference>
<comment type="function">
    <text evidence="1 9">Catalyzes the transfer of the enolpyruvyl moiety of phosphoenolpyruvate (PEP) to the 5-hydroxyl of shikimate-3-phosphate (S3P) to produce enolpyruvyl shikimate-3-phosphate and inorganic phosphate.</text>
</comment>
<evidence type="ECO:0000313" key="12">
    <source>
        <dbReference type="EMBL" id="NMK97607.1"/>
    </source>
</evidence>
<feature type="binding site" evidence="9">
    <location>
        <position position="95"/>
    </location>
    <ligand>
        <name>phosphoenolpyruvate</name>
        <dbReference type="ChEBI" id="CHEBI:58702"/>
    </ligand>
</feature>
<evidence type="ECO:0000313" key="15">
    <source>
        <dbReference type="Proteomes" id="UP000538955"/>
    </source>
</evidence>
<dbReference type="Proteomes" id="UP000550736">
    <property type="component" value="Unassembled WGS sequence"/>
</dbReference>
<dbReference type="UniPathway" id="UPA00053">
    <property type="reaction ID" value="UER00089"/>
</dbReference>
<comment type="pathway">
    <text evidence="2 9">Metabolic intermediate biosynthesis; chorismate biosynthesis; chorismate from D-erythrose 4-phosphate and phosphoenolpyruvate: step 6/7.</text>
</comment>
<evidence type="ECO:0000256" key="6">
    <source>
        <dbReference type="ARBA" id="ARBA00022679"/>
    </source>
</evidence>
<keyword evidence="15" id="KW-1185">Reference proteome</keyword>
<evidence type="ECO:0000256" key="1">
    <source>
        <dbReference type="ARBA" id="ARBA00002174"/>
    </source>
</evidence>
<evidence type="ECO:0000313" key="14">
    <source>
        <dbReference type="Proteomes" id="UP000291949"/>
    </source>
</evidence>
<feature type="binding site" evidence="9">
    <location>
        <position position="23"/>
    </location>
    <ligand>
        <name>phosphoenolpyruvate</name>
        <dbReference type="ChEBI" id="CHEBI:58702"/>
    </ligand>
</feature>
<dbReference type="InterPro" id="IPR001986">
    <property type="entry name" value="Enolpyruvate_Tfrase_dom"/>
</dbReference>
<dbReference type="GO" id="GO:0009423">
    <property type="term" value="P:chorismate biosynthetic process"/>
    <property type="evidence" value="ECO:0007669"/>
    <property type="project" value="UniProtKB-UniRule"/>
</dbReference>
<feature type="binding site" evidence="9">
    <location>
        <position position="167"/>
    </location>
    <ligand>
        <name>3-phosphoshikimate</name>
        <dbReference type="ChEBI" id="CHEBI:145989"/>
    </ligand>
</feature>
<feature type="binding site" evidence="9">
    <location>
        <position position="28"/>
    </location>
    <ligand>
        <name>3-phosphoshikimate</name>
        <dbReference type="ChEBI" id="CHEBI:145989"/>
    </ligand>
</feature>
<dbReference type="FunFam" id="3.65.10.10:FF:000005">
    <property type="entry name" value="3-phosphoshikimate 1-carboxyvinyltransferase"/>
    <property type="match status" value="1"/>
</dbReference>
<protein>
    <recommendedName>
        <fullName evidence="9">3-phosphoshikimate 1-carboxyvinyltransferase</fullName>
        <ecNumber evidence="9">2.5.1.19</ecNumber>
    </recommendedName>
    <alternativeName>
        <fullName evidence="9">5-enolpyruvylshikimate-3-phosphate synthase</fullName>
        <shortName evidence="9">EPSP synthase</shortName>
        <shortName evidence="9">EPSPS</shortName>
    </alternativeName>
</protein>
<dbReference type="Proteomes" id="UP000291949">
    <property type="component" value="Unassembled WGS sequence"/>
</dbReference>
<comment type="subunit">
    <text evidence="9">Monomer.</text>
</comment>
<evidence type="ECO:0000256" key="9">
    <source>
        <dbReference type="HAMAP-Rule" id="MF_00210"/>
    </source>
</evidence>
<dbReference type="Pfam" id="PF00275">
    <property type="entry name" value="EPSP_synthase"/>
    <property type="match status" value="1"/>
</dbReference>
<proteinExistence type="inferred from homology"/>
<dbReference type="Gene3D" id="3.65.10.10">
    <property type="entry name" value="Enolpyruvate transferase domain"/>
    <property type="match status" value="2"/>
</dbReference>
<comment type="subcellular location">
    <subcellularLocation>
        <location evidence="9">Cytoplasm</location>
    </subcellularLocation>
</comment>
<evidence type="ECO:0000313" key="13">
    <source>
        <dbReference type="EMBL" id="TBW78298.1"/>
    </source>
</evidence>
<dbReference type="PANTHER" id="PTHR21090:SF5">
    <property type="entry name" value="PENTAFUNCTIONAL AROM POLYPEPTIDE"/>
    <property type="match status" value="1"/>
</dbReference>
<sequence>MTNSEVIDINGPLKGEIEVPGDKSMTHRAIMLASLATGQTTIYKPLLGEDCRRTMEIFELLGVKITEHEETIIIDSPGYQQFKTPHQVLYTGNSGTTTRLLAGLLSGLGIESVLSGDVSIGKRPMDRVLKPLLQMNAHISGIEGNYTPLIIKPSIIKGIEYQMEVASAQVKSAILFASIFSEEATTVTEIDVSRNHTETMFEHFNIPIEIEGKTIRTSPHAIQHIKAQDFHVPGDISSAAFFIVAALITPGSDITIHNVGINPTRSGIIDIVELMGGNIELNNVTHDAEPTASIRVKYTPTLKPITIEGDIVPKAIDELPVVALLCTQASGTCIIKDAEELKVKETNRIDTTADMLNMLGFSLQPTNDGLIIHPSEFKANATVDSQTDHRIGMMLAVASLLSSEPLTIEQFDAVNVSFPGFLPKLKLLENEGK</sequence>
<feature type="binding site" evidence="9">
    <location>
        <position position="348"/>
    </location>
    <ligand>
        <name>phosphoenolpyruvate</name>
        <dbReference type="ChEBI" id="CHEBI:58702"/>
    </ligand>
</feature>
<feature type="binding site" evidence="9">
    <location>
        <position position="390"/>
    </location>
    <ligand>
        <name>phosphoenolpyruvate</name>
        <dbReference type="ChEBI" id="CHEBI:58702"/>
    </ligand>
</feature>
<dbReference type="InterPro" id="IPR013792">
    <property type="entry name" value="RNA3'P_cycl/enolpyr_Trfase_a/b"/>
</dbReference>
<dbReference type="GO" id="GO:0009073">
    <property type="term" value="P:aromatic amino acid family biosynthetic process"/>
    <property type="evidence" value="ECO:0007669"/>
    <property type="project" value="UniProtKB-KW"/>
</dbReference>
<evidence type="ECO:0000256" key="4">
    <source>
        <dbReference type="ARBA" id="ARBA00022490"/>
    </source>
</evidence>
<dbReference type="InterPro" id="IPR036968">
    <property type="entry name" value="Enolpyruvate_Tfrase_sf"/>
</dbReference>
<dbReference type="PROSITE" id="PS00885">
    <property type="entry name" value="EPSP_SYNTHASE_2"/>
    <property type="match status" value="1"/>
</dbReference>
<keyword evidence="5 9" id="KW-0028">Amino-acid biosynthesis</keyword>
<dbReference type="GO" id="GO:0008652">
    <property type="term" value="P:amino acid biosynthetic process"/>
    <property type="evidence" value="ECO:0007669"/>
    <property type="project" value="UniProtKB-KW"/>
</dbReference>
<feature type="binding site" evidence="9">
    <location>
        <position position="169"/>
    </location>
    <ligand>
        <name>3-phosphoshikimate</name>
        <dbReference type="ChEBI" id="CHEBI:145989"/>
    </ligand>
</feature>
<accession>A0A7X9WGW3</accession>
<dbReference type="NCBIfam" id="TIGR01356">
    <property type="entry name" value="aroA"/>
    <property type="match status" value="1"/>
</dbReference>
<comment type="caution">
    <text evidence="13">The sequence shown here is derived from an EMBL/GenBank/DDBJ whole genome shotgun (WGS) entry which is preliminary data.</text>
</comment>
<feature type="binding site" evidence="9">
    <location>
        <position position="23"/>
    </location>
    <ligand>
        <name>3-phosphoshikimate</name>
        <dbReference type="ChEBI" id="CHEBI:145989"/>
    </ligand>
</feature>
<dbReference type="PROSITE" id="PS00104">
    <property type="entry name" value="EPSP_SYNTHASE_1"/>
    <property type="match status" value="1"/>
</dbReference>
<dbReference type="EMBL" id="SCHC01000001">
    <property type="protein sequence ID" value="TBW78298.1"/>
    <property type="molecule type" value="Genomic_DNA"/>
</dbReference>
<dbReference type="EC" id="2.5.1.19" evidence="9"/>
<comment type="caution">
    <text evidence="9">Lacks conserved residue(s) required for the propagation of feature annotation.</text>
</comment>
<dbReference type="GO" id="GO:0003866">
    <property type="term" value="F:3-phosphoshikimate 1-carboxyvinyltransferase activity"/>
    <property type="evidence" value="ECO:0007669"/>
    <property type="project" value="UniProtKB-UniRule"/>
</dbReference>
<evidence type="ECO:0000256" key="2">
    <source>
        <dbReference type="ARBA" id="ARBA00004811"/>
    </source>
</evidence>
<dbReference type="EMBL" id="JABBMI010000001">
    <property type="protein sequence ID" value="NMK53302.1"/>
    <property type="molecule type" value="Genomic_DNA"/>
</dbReference>
<keyword evidence="7 9" id="KW-0057">Aromatic amino acid biosynthesis</keyword>
<organism evidence="13 14">
    <name type="scientific">Staphylococcus capitis</name>
    <dbReference type="NCBI Taxonomy" id="29388"/>
    <lineage>
        <taxon>Bacteria</taxon>
        <taxon>Bacillati</taxon>
        <taxon>Bacillota</taxon>
        <taxon>Bacilli</taxon>
        <taxon>Bacillales</taxon>
        <taxon>Staphylococcaceae</taxon>
        <taxon>Staphylococcus</taxon>
    </lineage>
</organism>
<evidence type="ECO:0000256" key="5">
    <source>
        <dbReference type="ARBA" id="ARBA00022605"/>
    </source>
</evidence>
<feature type="active site" description="Proton acceptor" evidence="9">
    <location>
        <position position="317"/>
    </location>
</feature>
<keyword evidence="4 9" id="KW-0963">Cytoplasm</keyword>
<feature type="binding site" evidence="9">
    <location>
        <position position="169"/>
    </location>
    <ligand>
        <name>phosphoenolpyruvate</name>
        <dbReference type="ChEBI" id="CHEBI:58702"/>
    </ligand>
</feature>
<dbReference type="PIRSF" id="PIRSF000505">
    <property type="entry name" value="EPSPS"/>
    <property type="match status" value="1"/>
</dbReference>
<feature type="binding site" evidence="9">
    <location>
        <position position="317"/>
    </location>
    <ligand>
        <name>3-phosphoshikimate</name>
        <dbReference type="ChEBI" id="CHEBI:145989"/>
    </ligand>
</feature>
<dbReference type="EMBL" id="JABBLX010000012">
    <property type="protein sequence ID" value="NMK97607.1"/>
    <property type="molecule type" value="Genomic_DNA"/>
</dbReference>
<evidence type="ECO:0000313" key="16">
    <source>
        <dbReference type="Proteomes" id="UP000550736"/>
    </source>
</evidence>
<feature type="binding site" evidence="9">
    <location>
        <position position="123"/>
    </location>
    <ligand>
        <name>phosphoenolpyruvate</name>
        <dbReference type="ChEBI" id="CHEBI:58702"/>
    </ligand>
</feature>
<gene>
    <name evidence="9 13" type="primary">aroA</name>
    <name evidence="13" type="ORF">EQ811_04290</name>
    <name evidence="12" type="ORF">HHM13_05800</name>
    <name evidence="11" type="ORF">HHM24_00870</name>
</gene>
<dbReference type="InterPro" id="IPR006264">
    <property type="entry name" value="EPSP_synthase"/>
</dbReference>
<comment type="similarity">
    <text evidence="3 9">Belongs to the EPSP synthase family.</text>
</comment>
<dbReference type="RefSeq" id="WP_023350245.1">
    <property type="nucleotide sequence ID" value="NZ_CBCPJN010000001.1"/>
</dbReference>
<evidence type="ECO:0000313" key="11">
    <source>
        <dbReference type="EMBL" id="NMK53302.1"/>
    </source>
</evidence>
<dbReference type="CDD" id="cd01556">
    <property type="entry name" value="EPSP_synthase"/>
    <property type="match status" value="1"/>
</dbReference>
<dbReference type="FunFam" id="3.65.10.10:FF:000006">
    <property type="entry name" value="3-phosphoshikimate 1-carboxyvinyltransferase"/>
    <property type="match status" value="1"/>
</dbReference>
<dbReference type="GO" id="GO:0005737">
    <property type="term" value="C:cytoplasm"/>
    <property type="evidence" value="ECO:0007669"/>
    <property type="project" value="UniProtKB-SubCell"/>
</dbReference>
<feature type="domain" description="Enolpyruvate transferase" evidence="10">
    <location>
        <begin position="9"/>
        <end position="425"/>
    </location>
</feature>
<keyword evidence="6 9" id="KW-0808">Transferase</keyword>
<reference evidence="13 14" key="1">
    <citation type="journal article" date="2019" name="Sci. Transl. Med.">
        <title>Quorum sensing between bacterial species on the skin protects against epidermal injury in atopic dermatitis.</title>
        <authorList>
            <person name="Williams M.R."/>
        </authorList>
    </citation>
    <scope>NUCLEOTIDE SEQUENCE [LARGE SCALE GENOMIC DNA]</scope>
    <source>
        <strain evidence="13 14">H8</strain>
    </source>
</reference>
<dbReference type="AlphaFoldDB" id="A0A7X9WGW3"/>
<evidence type="ECO:0000256" key="8">
    <source>
        <dbReference type="ARBA" id="ARBA00044633"/>
    </source>
</evidence>